<dbReference type="AlphaFoldDB" id="A0ABD4SV76"/>
<evidence type="ECO:0000313" key="1">
    <source>
        <dbReference type="EMBL" id="MCG9027352.1"/>
    </source>
</evidence>
<sequence length="95" mass="11018">MLDPQEEREKFISLREALFLIANAKGKTAQEAAATLALTLRRSAQWQNLQISEFRDEHGVLSAEHRKNRLFQLLDRLATENLHSRVMDDDDQIPF</sequence>
<name>A0ABD4SV76_9NEIS</name>
<protein>
    <submittedName>
        <fullName evidence="1">Uncharacterized protein</fullName>
    </submittedName>
</protein>
<dbReference type="EMBL" id="JAJAXM010000053">
    <property type="protein sequence ID" value="MCG9027352.1"/>
    <property type="molecule type" value="Genomic_DNA"/>
</dbReference>
<dbReference type="Proteomes" id="UP001200247">
    <property type="component" value="Unassembled WGS sequence"/>
</dbReference>
<dbReference type="RefSeq" id="WP_239861555.1">
    <property type="nucleotide sequence ID" value="NZ_JAJAXL010000021.1"/>
</dbReference>
<reference evidence="1 2" key="1">
    <citation type="submission" date="2021-10" db="EMBL/GenBank/DDBJ databases">
        <title>Whole-genome sequencing analysis of Laribacter hongkongensis: virulence gene profiles, carbohydrate-active enzyme prediction, and antimicrobial resistance characterization.</title>
        <authorList>
            <person name="Yuan P."/>
            <person name="Zhan Y."/>
            <person name="Chen D."/>
        </authorList>
    </citation>
    <scope>NUCLEOTIDE SEQUENCE [LARGE SCALE GENOMIC DNA]</scope>
    <source>
        <strain evidence="1 2">W67</strain>
    </source>
</reference>
<comment type="caution">
    <text evidence="1">The sequence shown here is derived from an EMBL/GenBank/DDBJ whole genome shotgun (WGS) entry which is preliminary data.</text>
</comment>
<proteinExistence type="predicted"/>
<organism evidence="1 2">
    <name type="scientific">Laribacter hongkongensis</name>
    <dbReference type="NCBI Taxonomy" id="168471"/>
    <lineage>
        <taxon>Bacteria</taxon>
        <taxon>Pseudomonadati</taxon>
        <taxon>Pseudomonadota</taxon>
        <taxon>Betaproteobacteria</taxon>
        <taxon>Neisseriales</taxon>
        <taxon>Aquaspirillaceae</taxon>
        <taxon>Laribacter</taxon>
    </lineage>
</organism>
<gene>
    <name evidence="1" type="ORF">LH440_15915</name>
</gene>
<evidence type="ECO:0000313" key="2">
    <source>
        <dbReference type="Proteomes" id="UP001200247"/>
    </source>
</evidence>
<accession>A0ABD4SV76</accession>